<proteinExistence type="predicted"/>
<name>A0A1I2LEW1_9BACI</name>
<dbReference type="InterPro" id="IPR005560">
    <property type="entry name" value="Csp_YhjQ"/>
</dbReference>
<dbReference type="RefSeq" id="WP_089751303.1">
    <property type="nucleotide sequence ID" value="NZ_FOOG01000008.1"/>
</dbReference>
<sequence length="97" mass="11078">MPVTGSSPLLKKADLLKNCCQAYAYAVEVHQNNSRMAEDMCKSCAEVCRTCAEECLKLEQDSLSEDTYQMCLKYAEMCEKIMGFQTRSTKKEWKESI</sequence>
<dbReference type="Proteomes" id="UP000198897">
    <property type="component" value="Unassembled WGS sequence"/>
</dbReference>
<dbReference type="Pfam" id="PF03860">
    <property type="entry name" value="Csp"/>
    <property type="match status" value="1"/>
</dbReference>
<evidence type="ECO:0000313" key="2">
    <source>
        <dbReference type="Proteomes" id="UP000198897"/>
    </source>
</evidence>
<dbReference type="EMBL" id="FOOG01000008">
    <property type="protein sequence ID" value="SFF76007.1"/>
    <property type="molecule type" value="Genomic_DNA"/>
</dbReference>
<evidence type="ECO:0000313" key="1">
    <source>
        <dbReference type="EMBL" id="SFF76007.1"/>
    </source>
</evidence>
<accession>A0A1I2LEW1</accession>
<protein>
    <recommendedName>
        <fullName evidence="3">Four-helix bundle copper-binding protein</fullName>
    </recommendedName>
</protein>
<dbReference type="Gene3D" id="1.20.1270.360">
    <property type="match status" value="1"/>
</dbReference>
<organism evidence="1 2">
    <name type="scientific">Halobacillus alkaliphilus</name>
    <dbReference type="NCBI Taxonomy" id="396056"/>
    <lineage>
        <taxon>Bacteria</taxon>
        <taxon>Bacillati</taxon>
        <taxon>Bacillota</taxon>
        <taxon>Bacilli</taxon>
        <taxon>Bacillales</taxon>
        <taxon>Bacillaceae</taxon>
        <taxon>Halobacillus</taxon>
    </lineage>
</organism>
<gene>
    <name evidence="1" type="ORF">SAMN05216353_10856</name>
</gene>
<evidence type="ECO:0008006" key="3">
    <source>
        <dbReference type="Google" id="ProtNLM"/>
    </source>
</evidence>
<dbReference type="OrthoDB" id="2972685at2"/>
<reference evidence="2" key="1">
    <citation type="submission" date="2016-10" db="EMBL/GenBank/DDBJ databases">
        <authorList>
            <person name="Varghese N."/>
            <person name="Submissions S."/>
        </authorList>
    </citation>
    <scope>NUCLEOTIDE SEQUENCE [LARGE SCALE GENOMIC DNA]</scope>
    <source>
        <strain evidence="2">FP5</strain>
    </source>
</reference>
<keyword evidence="2" id="KW-1185">Reference proteome</keyword>
<dbReference type="AlphaFoldDB" id="A0A1I2LEW1"/>